<gene>
    <name evidence="10" type="ordered locus">MTR_4g126000</name>
</gene>
<dbReference type="PRINTS" id="PR00364">
    <property type="entry name" value="DISEASERSIST"/>
</dbReference>
<dbReference type="InterPro" id="IPR056789">
    <property type="entry name" value="LRR_R13L1-DRL21"/>
</dbReference>
<dbReference type="EMBL" id="CM001220">
    <property type="protein sequence ID" value="KEH32500.1"/>
    <property type="molecule type" value="Genomic_DNA"/>
</dbReference>
<evidence type="ECO:0000256" key="1">
    <source>
        <dbReference type="ARBA" id="ARBA00022614"/>
    </source>
</evidence>
<evidence type="ECO:0000313" key="11">
    <source>
        <dbReference type="EnsemblPlants" id="KEH32500"/>
    </source>
</evidence>
<dbReference type="PANTHER" id="PTHR36766:SF42">
    <property type="entry name" value="NB-ARC DOMAIN DISEASE RESISTANCE PROTEIN"/>
    <property type="match status" value="1"/>
</dbReference>
<feature type="domain" description="NB-ARC" evidence="6">
    <location>
        <begin position="124"/>
        <end position="281"/>
    </location>
</feature>
<dbReference type="GO" id="GO:0005524">
    <property type="term" value="F:ATP binding"/>
    <property type="evidence" value="ECO:0007669"/>
    <property type="project" value="UniProtKB-KW"/>
</dbReference>
<evidence type="ECO:0000256" key="3">
    <source>
        <dbReference type="ARBA" id="ARBA00022741"/>
    </source>
</evidence>
<proteinExistence type="predicted"/>
<feature type="domain" description="Disease resistance N-terminal" evidence="7">
    <location>
        <begin position="6"/>
        <end position="96"/>
    </location>
</feature>
<feature type="domain" description="R13L1/DRL21-like LRR repeat region" evidence="9">
    <location>
        <begin position="532"/>
        <end position="656"/>
    </location>
</feature>
<keyword evidence="4" id="KW-0611">Plant defense</keyword>
<dbReference type="Pfam" id="PF18052">
    <property type="entry name" value="Rx_N"/>
    <property type="match status" value="1"/>
</dbReference>
<keyword evidence="1" id="KW-0433">Leucine-rich repeat</keyword>
<dbReference type="Pfam" id="PF00931">
    <property type="entry name" value="NB-ARC"/>
    <property type="match status" value="1"/>
</dbReference>
<dbReference type="Gene3D" id="3.40.50.300">
    <property type="entry name" value="P-loop containing nucleotide triphosphate hydrolases"/>
    <property type="match status" value="1"/>
</dbReference>
<reference evidence="10 12" key="2">
    <citation type="journal article" date="2014" name="BMC Genomics">
        <title>An improved genome release (version Mt4.0) for the model legume Medicago truncatula.</title>
        <authorList>
            <person name="Tang H."/>
            <person name="Krishnakumar V."/>
            <person name="Bidwell S."/>
            <person name="Rosen B."/>
            <person name="Chan A."/>
            <person name="Zhou S."/>
            <person name="Gentzbittel L."/>
            <person name="Childs K.L."/>
            <person name="Yandell M."/>
            <person name="Gundlach H."/>
            <person name="Mayer K.F."/>
            <person name="Schwartz D.C."/>
            <person name="Town C.D."/>
        </authorList>
    </citation>
    <scope>GENOME REANNOTATION</scope>
    <source>
        <strain evidence="10">A17</strain>
        <strain evidence="11 12">cv. Jemalong A17</strain>
    </source>
</reference>
<dbReference type="InterPro" id="IPR032675">
    <property type="entry name" value="LRR_dom_sf"/>
</dbReference>
<dbReference type="GO" id="GO:0043531">
    <property type="term" value="F:ADP binding"/>
    <property type="evidence" value="ECO:0007669"/>
    <property type="project" value="InterPro"/>
</dbReference>
<evidence type="ECO:0000256" key="2">
    <source>
        <dbReference type="ARBA" id="ARBA00022737"/>
    </source>
</evidence>
<dbReference type="InterPro" id="IPR002182">
    <property type="entry name" value="NB-ARC"/>
</dbReference>
<dbReference type="InterPro" id="IPR027417">
    <property type="entry name" value="P-loop_NTPase"/>
</dbReference>
<dbReference type="SUPFAM" id="SSF52058">
    <property type="entry name" value="L domain-like"/>
    <property type="match status" value="1"/>
</dbReference>
<evidence type="ECO:0000259" key="6">
    <source>
        <dbReference type="Pfam" id="PF00931"/>
    </source>
</evidence>
<dbReference type="Gene3D" id="3.80.10.10">
    <property type="entry name" value="Ribonuclease Inhibitor"/>
    <property type="match status" value="4"/>
</dbReference>
<evidence type="ECO:0000259" key="7">
    <source>
        <dbReference type="Pfam" id="PF18052"/>
    </source>
</evidence>
<feature type="domain" description="Disease resistance protein winged helix" evidence="8">
    <location>
        <begin position="363"/>
        <end position="391"/>
    </location>
</feature>
<reference evidence="10 12" key="1">
    <citation type="journal article" date="2011" name="Nature">
        <title>The Medicago genome provides insight into the evolution of rhizobial symbioses.</title>
        <authorList>
            <person name="Young N.D."/>
            <person name="Debelle F."/>
            <person name="Oldroyd G.E."/>
            <person name="Geurts R."/>
            <person name="Cannon S.B."/>
            <person name="Udvardi M.K."/>
            <person name="Benedito V.A."/>
            <person name="Mayer K.F."/>
            <person name="Gouzy J."/>
            <person name="Schoof H."/>
            <person name="Van de Peer Y."/>
            <person name="Proost S."/>
            <person name="Cook D.R."/>
            <person name="Meyers B.C."/>
            <person name="Spannagl M."/>
            <person name="Cheung F."/>
            <person name="De Mita S."/>
            <person name="Krishnakumar V."/>
            <person name="Gundlach H."/>
            <person name="Zhou S."/>
            <person name="Mudge J."/>
            <person name="Bharti A.K."/>
            <person name="Murray J.D."/>
            <person name="Naoumkina M.A."/>
            <person name="Rosen B."/>
            <person name="Silverstein K.A."/>
            <person name="Tang H."/>
            <person name="Rombauts S."/>
            <person name="Zhao P.X."/>
            <person name="Zhou P."/>
            <person name="Barbe V."/>
            <person name="Bardou P."/>
            <person name="Bechner M."/>
            <person name="Bellec A."/>
            <person name="Berger A."/>
            <person name="Berges H."/>
            <person name="Bidwell S."/>
            <person name="Bisseling T."/>
            <person name="Choisne N."/>
            <person name="Couloux A."/>
            <person name="Denny R."/>
            <person name="Deshpande S."/>
            <person name="Dai X."/>
            <person name="Doyle J.J."/>
            <person name="Dudez A.M."/>
            <person name="Farmer A.D."/>
            <person name="Fouteau S."/>
            <person name="Franken C."/>
            <person name="Gibelin C."/>
            <person name="Gish J."/>
            <person name="Goldstein S."/>
            <person name="Gonzalez A.J."/>
            <person name="Green P.J."/>
            <person name="Hallab A."/>
            <person name="Hartog M."/>
            <person name="Hua A."/>
            <person name="Humphray S.J."/>
            <person name="Jeong D.H."/>
            <person name="Jing Y."/>
            <person name="Jocker A."/>
            <person name="Kenton S.M."/>
            <person name="Kim D.J."/>
            <person name="Klee K."/>
            <person name="Lai H."/>
            <person name="Lang C."/>
            <person name="Lin S."/>
            <person name="Macmil S.L."/>
            <person name="Magdelenat G."/>
            <person name="Matthews L."/>
            <person name="McCorrison J."/>
            <person name="Monaghan E.L."/>
            <person name="Mun J.H."/>
            <person name="Najar F.Z."/>
            <person name="Nicholson C."/>
            <person name="Noirot C."/>
            <person name="O'Bleness M."/>
            <person name="Paule C.R."/>
            <person name="Poulain J."/>
            <person name="Prion F."/>
            <person name="Qin B."/>
            <person name="Qu C."/>
            <person name="Retzel E.F."/>
            <person name="Riddle C."/>
            <person name="Sallet E."/>
            <person name="Samain S."/>
            <person name="Samson N."/>
            <person name="Sanders I."/>
            <person name="Saurat O."/>
            <person name="Scarpelli C."/>
            <person name="Schiex T."/>
            <person name="Segurens B."/>
            <person name="Severin A.J."/>
            <person name="Sherrier D.J."/>
            <person name="Shi R."/>
            <person name="Sims S."/>
            <person name="Singer S.R."/>
            <person name="Sinharoy S."/>
            <person name="Sterck L."/>
            <person name="Viollet A."/>
            <person name="Wang B.B."/>
            <person name="Wang K."/>
            <person name="Wang M."/>
            <person name="Wang X."/>
            <person name="Warfsmann J."/>
            <person name="Weissenbach J."/>
            <person name="White D.D."/>
            <person name="White J.D."/>
            <person name="Wiley G.B."/>
            <person name="Wincker P."/>
            <person name="Xing Y."/>
            <person name="Yang L."/>
            <person name="Yao Z."/>
            <person name="Ying F."/>
            <person name="Zhai J."/>
            <person name="Zhou L."/>
            <person name="Zuber A."/>
            <person name="Denarie J."/>
            <person name="Dixon R.A."/>
            <person name="May G.D."/>
            <person name="Schwartz D.C."/>
            <person name="Rogers J."/>
            <person name="Quetier F."/>
            <person name="Town C.D."/>
            <person name="Roe B.A."/>
        </authorList>
    </citation>
    <scope>NUCLEOTIDE SEQUENCE [LARGE SCALE GENOMIC DNA]</scope>
    <source>
        <strain evidence="10">A17</strain>
        <strain evidence="11 12">cv. Jemalong A17</strain>
    </source>
</reference>
<keyword evidence="3" id="KW-0547">Nucleotide-binding</keyword>
<evidence type="ECO:0000313" key="12">
    <source>
        <dbReference type="Proteomes" id="UP000002051"/>
    </source>
</evidence>
<dbReference type="PANTHER" id="PTHR36766">
    <property type="entry name" value="PLANT BROAD-SPECTRUM MILDEW RESISTANCE PROTEIN RPW8"/>
    <property type="match status" value="1"/>
</dbReference>
<dbReference type="InterPro" id="IPR042197">
    <property type="entry name" value="Apaf_helical"/>
</dbReference>
<name>A0A072V2Y8_MEDTR</name>
<dbReference type="InterPro" id="IPR058922">
    <property type="entry name" value="WHD_DRP"/>
</dbReference>
<dbReference type="GO" id="GO:0006952">
    <property type="term" value="P:defense response"/>
    <property type="evidence" value="ECO:0007669"/>
    <property type="project" value="UniProtKB-KW"/>
</dbReference>
<dbReference type="SUPFAM" id="SSF52047">
    <property type="entry name" value="RNI-like"/>
    <property type="match status" value="1"/>
</dbReference>
<evidence type="ECO:0000313" key="10">
    <source>
        <dbReference type="EMBL" id="KEH32500.1"/>
    </source>
</evidence>
<dbReference type="AlphaFoldDB" id="A0A072V2Y8"/>
<dbReference type="SUPFAM" id="SSF52540">
    <property type="entry name" value="P-loop containing nucleoside triphosphate hydrolases"/>
    <property type="match status" value="1"/>
</dbReference>
<dbReference type="Pfam" id="PF25019">
    <property type="entry name" value="LRR_R13L1-DRL21"/>
    <property type="match status" value="1"/>
</dbReference>
<keyword evidence="5" id="KW-0067">ATP-binding</keyword>
<dbReference type="InterPro" id="IPR038005">
    <property type="entry name" value="RX-like_CC"/>
</dbReference>
<reference evidence="11" key="3">
    <citation type="submission" date="2015-04" db="UniProtKB">
        <authorList>
            <consortium name="EnsemblPlants"/>
        </authorList>
    </citation>
    <scope>IDENTIFICATION</scope>
    <source>
        <strain evidence="11">cv. Jemalong A17</strain>
    </source>
</reference>
<dbReference type="EnsemblPlants" id="KEH32500">
    <property type="protein sequence ID" value="KEH32500"/>
    <property type="gene ID" value="MTR_4g126000"/>
</dbReference>
<evidence type="ECO:0000259" key="9">
    <source>
        <dbReference type="Pfam" id="PF25019"/>
    </source>
</evidence>
<dbReference type="Pfam" id="PF23559">
    <property type="entry name" value="WHD_DRP"/>
    <property type="match status" value="1"/>
</dbReference>
<dbReference type="Gene3D" id="1.10.8.430">
    <property type="entry name" value="Helical domain of apoptotic protease-activating factors"/>
    <property type="match status" value="1"/>
</dbReference>
<dbReference type="HOGENOM" id="CLU_000837_8_8_1"/>
<accession>A0A072V2Y8</accession>
<keyword evidence="12" id="KW-1185">Reference proteome</keyword>
<dbReference type="GO" id="GO:0051707">
    <property type="term" value="P:response to other organism"/>
    <property type="evidence" value="ECO:0007669"/>
    <property type="project" value="UniProtKB-ARBA"/>
</dbReference>
<organism evidence="10 12">
    <name type="scientific">Medicago truncatula</name>
    <name type="common">Barrel medic</name>
    <name type="synonym">Medicago tribuloides</name>
    <dbReference type="NCBI Taxonomy" id="3880"/>
    <lineage>
        <taxon>Eukaryota</taxon>
        <taxon>Viridiplantae</taxon>
        <taxon>Streptophyta</taxon>
        <taxon>Embryophyta</taxon>
        <taxon>Tracheophyta</taxon>
        <taxon>Spermatophyta</taxon>
        <taxon>Magnoliopsida</taxon>
        <taxon>eudicotyledons</taxon>
        <taxon>Gunneridae</taxon>
        <taxon>Pentapetalae</taxon>
        <taxon>rosids</taxon>
        <taxon>fabids</taxon>
        <taxon>Fabales</taxon>
        <taxon>Fabaceae</taxon>
        <taxon>Papilionoideae</taxon>
        <taxon>50 kb inversion clade</taxon>
        <taxon>NPAAA clade</taxon>
        <taxon>Hologalegina</taxon>
        <taxon>IRL clade</taxon>
        <taxon>Trifolieae</taxon>
        <taxon>Medicago</taxon>
    </lineage>
</organism>
<evidence type="ECO:0000259" key="8">
    <source>
        <dbReference type="Pfam" id="PF23559"/>
    </source>
</evidence>
<evidence type="ECO:0000256" key="4">
    <source>
        <dbReference type="ARBA" id="ARBA00022821"/>
    </source>
</evidence>
<sequence>MVDAILGVVFHNLTSLLQNEFSTVSSIKSKAENLSNTLDLIKAVLEDAEQKQVTDRSIKVWLQQLKDAVYVLDDILDECSIKSSRLMGLSSFKPKNIVFRHDIGNRLKEITRRFDQVAERKNKFLLREGGVGKTTLVQLVYNDVRVSKKFHRKIWVCVSEDFSVNRILCSIIESITREKCDGLDLDVIQRRAQELLQGKRYLLVLDDVWNRNLEFKLGLSQEKWNKLKSVLSCGSKGAYILVSTCDKDVATIMGTCQTHHLSGLSEKECWLLFKQYAFEHDIEEREELVAIGKAIVKKCGGLPLAAQALGGLMRSRNGEKEWVEIKESKLWSLSDENSILPALRLSYFHLTSTLKQCFSFCAIFPKDTEILKDDLIHLWMANGFISSKENLESMRLPSNNESLRTLYQLELYGSRISGCFPTNPSLRVLRVRKFKLSSLGSLVHLRYLELYHIKTKKLPNSIYNLHKLEILKLKHLPDLLCLPERLNCLKHLRHLIIEDCFSLSCMFPYIGRLSSLRTVSVYIVRSKTGHNLAELRDLKLEGKLSIEGLENVSSLSDVREANLMGKKDLRELCLSWSNSGKTKTRANNAIEVLHLLQPHSNLKCLRILHYEGLYFPSWIEIHNCLVYLELRSCKNCVQFPPFGKLPFLKQLILSNMDEVRYVDVDESHDGVGVRVFPSLEKVSLLGLPNFERLLKMERREMFRLSDLTICGCPKLVLQFLPSLKDLIVIGCNSQLLRPISSFHCLTTLLLSEGNKMTSFPEGMLRNLTCLQTLILTNFPKLKELPNEPLSLALERLQISRCGDLESSPEQMLEGLQSLRTIEISSCGLRSLPECIRNLTSLEVLTICDCPTLKERCNEGTGEDYDKIAHIPKFGIE</sequence>
<keyword evidence="2" id="KW-0677">Repeat</keyword>
<dbReference type="Proteomes" id="UP000002051">
    <property type="component" value="Chromosome 4"/>
</dbReference>
<dbReference type="InterPro" id="IPR041118">
    <property type="entry name" value="Rx_N"/>
</dbReference>
<evidence type="ECO:0000256" key="5">
    <source>
        <dbReference type="ARBA" id="ARBA00022840"/>
    </source>
</evidence>
<dbReference type="CDD" id="cd14798">
    <property type="entry name" value="RX-CC_like"/>
    <property type="match status" value="1"/>
</dbReference>
<protein>
    <submittedName>
        <fullName evidence="10">NB-ARC domain disease resistance protein</fullName>
    </submittedName>
</protein>